<keyword evidence="6 11" id="KW-0680">Restriction system</keyword>
<dbReference type="SMART" id="SM00487">
    <property type="entry name" value="DEXDc"/>
    <property type="match status" value="1"/>
</dbReference>
<name>A0A410WAP2_9CORY</name>
<dbReference type="Pfam" id="PF04313">
    <property type="entry name" value="HSDR_N"/>
    <property type="match status" value="1"/>
</dbReference>
<dbReference type="InterPro" id="IPR040980">
    <property type="entry name" value="SWI2_SNF2"/>
</dbReference>
<dbReference type="InterPro" id="IPR027417">
    <property type="entry name" value="P-loop_NTPase"/>
</dbReference>
<dbReference type="GO" id="GO:0005524">
    <property type="term" value="F:ATP binding"/>
    <property type="evidence" value="ECO:0007669"/>
    <property type="project" value="UniProtKB-KW"/>
</dbReference>
<evidence type="ECO:0000256" key="4">
    <source>
        <dbReference type="ARBA" id="ARBA00022722"/>
    </source>
</evidence>
<dbReference type="Pfam" id="PF22679">
    <property type="entry name" value="T1R_D3-like"/>
    <property type="match status" value="1"/>
</dbReference>
<evidence type="ECO:0000256" key="6">
    <source>
        <dbReference type="ARBA" id="ARBA00022747"/>
    </source>
</evidence>
<evidence type="ECO:0000256" key="3">
    <source>
        <dbReference type="ARBA" id="ARBA00011296"/>
    </source>
</evidence>
<comment type="catalytic activity">
    <reaction evidence="1 11">
        <text>Endonucleolytic cleavage of DNA to give random double-stranded fragments with terminal 5'-phosphates, ATP is simultaneously hydrolyzed.</text>
        <dbReference type="EC" id="3.1.21.3"/>
    </reaction>
</comment>
<dbReference type="KEGG" id="cpeg:CPELA_08745"/>
<evidence type="ECO:0000256" key="10">
    <source>
        <dbReference type="ARBA" id="ARBA00023125"/>
    </source>
</evidence>
<dbReference type="SUPFAM" id="SSF52540">
    <property type="entry name" value="P-loop containing nucleoside triphosphate hydrolases"/>
    <property type="match status" value="1"/>
</dbReference>
<keyword evidence="9 11" id="KW-0067">ATP-binding</keyword>
<dbReference type="InterPro" id="IPR014001">
    <property type="entry name" value="Helicase_ATP-bd"/>
</dbReference>
<evidence type="ECO:0000256" key="8">
    <source>
        <dbReference type="ARBA" id="ARBA00022801"/>
    </source>
</evidence>
<comment type="similarity">
    <text evidence="2 11">Belongs to the HsdR family.</text>
</comment>
<reference evidence="12 13" key="1">
    <citation type="submission" date="2019-01" db="EMBL/GenBank/DDBJ databases">
        <authorList>
            <person name="Ruckert C."/>
            <person name="Busche T."/>
            <person name="Kalinowski J."/>
        </authorList>
    </citation>
    <scope>NUCLEOTIDE SEQUENCE [LARGE SCALE GENOMIC DNA]</scope>
    <source>
        <strain evidence="12 13">136/3</strain>
    </source>
</reference>
<accession>A0A410WAP2</accession>
<dbReference type="REBASE" id="297773">
    <property type="entry name" value="Cpe1363ORF8755P"/>
</dbReference>
<dbReference type="GO" id="GO:0009307">
    <property type="term" value="P:DNA restriction-modification system"/>
    <property type="evidence" value="ECO:0007669"/>
    <property type="project" value="UniProtKB-KW"/>
</dbReference>
<keyword evidence="5 11" id="KW-0547">Nucleotide-binding</keyword>
<dbReference type="GO" id="GO:0009035">
    <property type="term" value="F:type I site-specific deoxyribonuclease activity"/>
    <property type="evidence" value="ECO:0007669"/>
    <property type="project" value="UniProtKB-EC"/>
</dbReference>
<keyword evidence="10 11" id="KW-0238">DNA-binding</keyword>
<evidence type="ECO:0000256" key="5">
    <source>
        <dbReference type="ARBA" id="ARBA00022741"/>
    </source>
</evidence>
<comment type="subunit">
    <text evidence="3 11">The type I restriction/modification system is composed of three polypeptides R, M and S.</text>
</comment>
<dbReference type="Proteomes" id="UP000288929">
    <property type="component" value="Chromosome"/>
</dbReference>
<dbReference type="Gene3D" id="3.40.50.300">
    <property type="entry name" value="P-loop containing nucleotide triphosphate hydrolases"/>
    <property type="match status" value="2"/>
</dbReference>
<evidence type="ECO:0000256" key="1">
    <source>
        <dbReference type="ARBA" id="ARBA00000851"/>
    </source>
</evidence>
<dbReference type="EC" id="3.1.21.3" evidence="11"/>
<evidence type="ECO:0000313" key="13">
    <source>
        <dbReference type="Proteomes" id="UP000288929"/>
    </source>
</evidence>
<dbReference type="PANTHER" id="PTHR30195">
    <property type="entry name" value="TYPE I SITE-SPECIFIC DEOXYRIBONUCLEASE PROTEIN SUBUNIT M AND R"/>
    <property type="match status" value="1"/>
</dbReference>
<evidence type="ECO:0000313" key="12">
    <source>
        <dbReference type="EMBL" id="QAU53004.1"/>
    </source>
</evidence>
<dbReference type="Pfam" id="PF18766">
    <property type="entry name" value="SWI2_SNF2"/>
    <property type="match status" value="1"/>
</dbReference>
<keyword evidence="13" id="KW-1185">Reference proteome</keyword>
<proteinExistence type="inferred from homology"/>
<evidence type="ECO:0000256" key="11">
    <source>
        <dbReference type="RuleBase" id="RU364115"/>
    </source>
</evidence>
<dbReference type="InterPro" id="IPR051268">
    <property type="entry name" value="Type-I_R_enzyme_R_subunit"/>
</dbReference>
<dbReference type="Pfam" id="PF12008">
    <property type="entry name" value="EcoR124_C"/>
    <property type="match status" value="1"/>
</dbReference>
<dbReference type="GO" id="GO:0003677">
    <property type="term" value="F:DNA binding"/>
    <property type="evidence" value="ECO:0007669"/>
    <property type="project" value="UniProtKB-KW"/>
</dbReference>
<dbReference type="CDD" id="cd22332">
    <property type="entry name" value="HsdR_N"/>
    <property type="match status" value="1"/>
</dbReference>
<protein>
    <recommendedName>
        <fullName evidence="11">Type I restriction enzyme endonuclease subunit</fullName>
        <shortName evidence="11">R protein</shortName>
        <ecNumber evidence="11">3.1.21.3</ecNumber>
    </recommendedName>
</protein>
<keyword evidence="7" id="KW-0255">Endonuclease</keyword>
<gene>
    <name evidence="12" type="primary">hsdR</name>
    <name evidence="12" type="ORF">CPELA_08745</name>
</gene>
<dbReference type="PROSITE" id="PS51192">
    <property type="entry name" value="HELICASE_ATP_BIND_1"/>
    <property type="match status" value="1"/>
</dbReference>
<dbReference type="InterPro" id="IPR055180">
    <property type="entry name" value="HsdR_RecA-like_helicase_dom_2"/>
</dbReference>
<keyword evidence="4" id="KW-0540">Nuclease</keyword>
<dbReference type="PANTHER" id="PTHR30195:SF16">
    <property type="entry name" value="TYPE I RESTRICTION ENZYME ENDONUCLEASE SUBUNIT"/>
    <property type="match status" value="1"/>
</dbReference>
<organism evidence="12 13">
    <name type="scientific">Corynebacterium pelargi</name>
    <dbReference type="NCBI Taxonomy" id="1471400"/>
    <lineage>
        <taxon>Bacteria</taxon>
        <taxon>Bacillati</taxon>
        <taxon>Actinomycetota</taxon>
        <taxon>Actinomycetes</taxon>
        <taxon>Mycobacteriales</taxon>
        <taxon>Corynebacteriaceae</taxon>
        <taxon>Corynebacterium</taxon>
    </lineage>
</organism>
<keyword evidence="8 11" id="KW-0378">Hydrolase</keyword>
<dbReference type="InterPro" id="IPR004473">
    <property type="entry name" value="Restrct_endonuc_typeI_HsdR"/>
</dbReference>
<evidence type="ECO:0000256" key="7">
    <source>
        <dbReference type="ARBA" id="ARBA00022759"/>
    </source>
</evidence>
<dbReference type="EMBL" id="CP035299">
    <property type="protein sequence ID" value="QAU53004.1"/>
    <property type="molecule type" value="Genomic_DNA"/>
</dbReference>
<dbReference type="RefSeq" id="WP_128890373.1">
    <property type="nucleotide sequence ID" value="NZ_BMCX01000002.1"/>
</dbReference>
<evidence type="ECO:0000256" key="2">
    <source>
        <dbReference type="ARBA" id="ARBA00008598"/>
    </source>
</evidence>
<dbReference type="InterPro" id="IPR022625">
    <property type="entry name" value="TypeI_RM_Rsu_C"/>
</dbReference>
<dbReference type="NCBIfam" id="TIGR00348">
    <property type="entry name" value="hsdR"/>
    <property type="match status" value="1"/>
</dbReference>
<sequence>MGKLVRFASEGAFEDAVIEALTLRHGWSKHVLQYPSVADLVDNWARIIFKNNAESRRLNGVPLSEGEKAQLVEQIASLHTPADVQRFLQGMETTIVRDHPDDPEHQGKLISLKIFDPKEVAGGDSTYQIARQPVLPRSHQRDKDRRGDFMLLIWGIPVIHVELKNHGHDVSEATGQIHKYLQSGIFTGFFNAVQVFIGMTPTQMRYFARPAKTDHLTDMFHFTFADRNNEVYESWQEFVKHFISIPAAHTLVGDYLIADGGDGELKVLRPYQIHAVAAVEARMARINRVPLEERATHDHKGGYIWHTTGSGKTMTSFKTAMLMARDKIADKVIFVLDRIELGDQSEMEYRNFAGDQIDIARPNSTVELATELLKGTHRLVITSLHKLGKLTNPDEPYYARTDFERIQSQRIVFIVDEAHRSTFGEMYAGIRRCFPRAVFFGFTGTPIQEVNQKKHTQTSDLFGDELHRYSIYHGLRDGAVLRFDYQQVDIYPGTQMREKVALAKAEAQTIEGAQANSAKWRTYQRYMDPDQVPWVSRFDNAGKKVPGIEDLVPTSNWQEADYQQHVVDEILTNWQRRSQGGQLHAMFATSSIEEAIAYYRLFQAHNQKVRAAASDPAAPRPVLDRELKVTAVFSDADENVGNQQLRTDGIFEILDGYEEMFDLNFDRAELSDFKADVADRLAHKEGYKYITKDQMLDLVIVVDQLLTGYDSKFVGTLYLDKVLEYDKLVQAASRTNRIYDKLIKPQGTIVYYRKPRTMTHNFEAAFDLYAGGNAKAVFVDPLPANLEALNALFDVIDAIFRRSGIPDYSRLPNAVEDRKMFAVNFSQLAALVETCKVQGFTWEKLTYDGAKEGDEPVTVKLTEEVYEIWLARYRELGDGTPGNKDEQVPLDLTCLTYAQDAKRIDLEALDKKFDKWRKAIADNKTAQADLDALLVEVQQCYAALNQEEQHAARTVITMIQSGSLKVDKTKTFRDYINEQLATTQDRHIARLVEATGADGDIIREMLKTFGGQGVSEEVLKQFGRLDKVLGTVDYAVFSMWLSDERGLDLPLIDQKWAARRVMIEFFKHGAMNVANWDSSEFE</sequence>
<dbReference type="InterPro" id="IPR007409">
    <property type="entry name" value="Restrct_endonuc_type1_HsdR_N"/>
</dbReference>
<comment type="function">
    <text evidence="11">Subunit R is required for both nuclease and ATPase activities, but not for modification.</text>
</comment>
<dbReference type="Gene3D" id="3.90.1570.50">
    <property type="match status" value="1"/>
</dbReference>
<dbReference type="OrthoDB" id="9758243at2"/>
<evidence type="ECO:0000256" key="9">
    <source>
        <dbReference type="ARBA" id="ARBA00022840"/>
    </source>
</evidence>
<dbReference type="AlphaFoldDB" id="A0A410WAP2"/>